<reference evidence="1 2" key="1">
    <citation type="submission" date="2024-01" db="EMBL/GenBank/DDBJ databases">
        <title>The genomes of 5 underutilized Papilionoideae crops provide insights into root nodulation and disease resistance.</title>
        <authorList>
            <person name="Yuan L."/>
        </authorList>
    </citation>
    <scope>NUCLEOTIDE SEQUENCE [LARGE SCALE GENOMIC DNA]</scope>
    <source>
        <strain evidence="1">LY-2023</strain>
        <tissue evidence="1">Leaf</tissue>
    </source>
</reference>
<organism evidence="1 2">
    <name type="scientific">Clitoria ternatea</name>
    <name type="common">Butterfly pea</name>
    <dbReference type="NCBI Taxonomy" id="43366"/>
    <lineage>
        <taxon>Eukaryota</taxon>
        <taxon>Viridiplantae</taxon>
        <taxon>Streptophyta</taxon>
        <taxon>Embryophyta</taxon>
        <taxon>Tracheophyta</taxon>
        <taxon>Spermatophyta</taxon>
        <taxon>Magnoliopsida</taxon>
        <taxon>eudicotyledons</taxon>
        <taxon>Gunneridae</taxon>
        <taxon>Pentapetalae</taxon>
        <taxon>rosids</taxon>
        <taxon>fabids</taxon>
        <taxon>Fabales</taxon>
        <taxon>Fabaceae</taxon>
        <taxon>Papilionoideae</taxon>
        <taxon>50 kb inversion clade</taxon>
        <taxon>NPAAA clade</taxon>
        <taxon>indigoferoid/millettioid clade</taxon>
        <taxon>Phaseoleae</taxon>
        <taxon>Clitoria</taxon>
    </lineage>
</organism>
<accession>A0AAN9IIM2</accession>
<gene>
    <name evidence="1" type="ORF">RJT34_23669</name>
</gene>
<sequence>MLSYFTLLLHRAPQQSRPSAALLSSLGQTSFNFVWGRLSPLHESLLSNTRWIFPLTLAPQTLITTATSTIASSPLHATHSHGPTPSSVDLQVATYSHYELFASILGSFAAALEEEEATYIASEKMKSIVSLP</sequence>
<protein>
    <submittedName>
        <fullName evidence="1">Uncharacterized protein</fullName>
    </submittedName>
</protein>
<dbReference type="EMBL" id="JAYKXN010000006">
    <property type="protein sequence ID" value="KAK7278635.1"/>
    <property type="molecule type" value="Genomic_DNA"/>
</dbReference>
<keyword evidence="2" id="KW-1185">Reference proteome</keyword>
<dbReference type="Proteomes" id="UP001359559">
    <property type="component" value="Unassembled WGS sequence"/>
</dbReference>
<name>A0AAN9IIM2_CLITE</name>
<proteinExistence type="predicted"/>
<dbReference type="AlphaFoldDB" id="A0AAN9IIM2"/>
<evidence type="ECO:0000313" key="1">
    <source>
        <dbReference type="EMBL" id="KAK7278635.1"/>
    </source>
</evidence>
<evidence type="ECO:0000313" key="2">
    <source>
        <dbReference type="Proteomes" id="UP001359559"/>
    </source>
</evidence>
<comment type="caution">
    <text evidence="1">The sequence shown here is derived from an EMBL/GenBank/DDBJ whole genome shotgun (WGS) entry which is preliminary data.</text>
</comment>